<feature type="compositionally biased region" description="Basic and acidic residues" evidence="1">
    <location>
        <begin position="225"/>
        <end position="236"/>
    </location>
</feature>
<keyword evidence="3" id="KW-1185">Reference proteome</keyword>
<dbReference type="Proteomes" id="UP001633002">
    <property type="component" value="Unassembled WGS sequence"/>
</dbReference>
<feature type="compositionally biased region" description="Low complexity" evidence="1">
    <location>
        <begin position="84"/>
        <end position="93"/>
    </location>
</feature>
<protein>
    <submittedName>
        <fullName evidence="2">Uncharacterized protein</fullName>
    </submittedName>
</protein>
<sequence length="368" mass="42111">MSHNEEARRKKQDEDREDRALRRRVEKERRSRETREREVELKQKERNWNSPRPHWRPKSQNEDSQRSRSPKPRSLSEGDAALPSSSRSLSSSSQTEEDDEVEIQHEVINLDTPSTSSTPKLTVTPSAPVKETFLELLQKQSVRPLPQAWVRRNQPSQTGAGVETSSALTLVTKFPSIEDLLSPSKNEVTRSEEHRTFIGDLLEEEITRVSNLFDLPSPQGTNEVNIDREEETKLAEEQAEETALEEFNQGINPWSTRNPEDLHSTEIHEEVSVEEFLPKEVEEGDDEERRETAHEEEDLDTSLLYKEEAEETSDTTKDSETSSEETPPPLPTSQIFGSLRKVLQTVPPPKLVNPFKDDFSSLHSPELS</sequence>
<comment type="caution">
    <text evidence="2">The sequence shown here is derived from an EMBL/GenBank/DDBJ whole genome shotgun (WGS) entry which is preliminary data.</text>
</comment>
<evidence type="ECO:0000313" key="2">
    <source>
        <dbReference type="EMBL" id="KAL3678547.1"/>
    </source>
</evidence>
<evidence type="ECO:0000256" key="1">
    <source>
        <dbReference type="SAM" id="MobiDB-lite"/>
    </source>
</evidence>
<feature type="compositionally biased region" description="Basic and acidic residues" evidence="1">
    <location>
        <begin position="1"/>
        <end position="47"/>
    </location>
</feature>
<feature type="compositionally biased region" description="Polar residues" evidence="1">
    <location>
        <begin position="111"/>
        <end position="125"/>
    </location>
</feature>
<feature type="region of interest" description="Disordered" evidence="1">
    <location>
        <begin position="144"/>
        <end position="166"/>
    </location>
</feature>
<organism evidence="2 3">
    <name type="scientific">Riccia sorocarpa</name>
    <dbReference type="NCBI Taxonomy" id="122646"/>
    <lineage>
        <taxon>Eukaryota</taxon>
        <taxon>Viridiplantae</taxon>
        <taxon>Streptophyta</taxon>
        <taxon>Embryophyta</taxon>
        <taxon>Marchantiophyta</taxon>
        <taxon>Marchantiopsida</taxon>
        <taxon>Marchantiidae</taxon>
        <taxon>Marchantiales</taxon>
        <taxon>Ricciaceae</taxon>
        <taxon>Riccia</taxon>
    </lineage>
</organism>
<dbReference type="EMBL" id="JBJQOH010000007">
    <property type="protein sequence ID" value="KAL3678547.1"/>
    <property type="molecule type" value="Genomic_DNA"/>
</dbReference>
<evidence type="ECO:0000313" key="3">
    <source>
        <dbReference type="Proteomes" id="UP001633002"/>
    </source>
</evidence>
<feature type="region of interest" description="Disordered" evidence="1">
    <location>
        <begin position="1"/>
        <end position="125"/>
    </location>
</feature>
<dbReference type="AlphaFoldDB" id="A0ABD3GK75"/>
<proteinExistence type="predicted"/>
<gene>
    <name evidence="2" type="ORF">R1sor_021503</name>
</gene>
<accession>A0ABD3GK75</accession>
<feature type="region of interest" description="Disordered" evidence="1">
    <location>
        <begin position="211"/>
        <end position="368"/>
    </location>
</feature>
<name>A0ABD3GK75_9MARC</name>
<feature type="compositionally biased region" description="Polar residues" evidence="1">
    <location>
        <begin position="153"/>
        <end position="166"/>
    </location>
</feature>
<feature type="compositionally biased region" description="Basic and acidic residues" evidence="1">
    <location>
        <begin position="258"/>
        <end position="293"/>
    </location>
</feature>
<reference evidence="2 3" key="1">
    <citation type="submission" date="2024-09" db="EMBL/GenBank/DDBJ databases">
        <title>Chromosome-scale assembly of Riccia sorocarpa.</title>
        <authorList>
            <person name="Paukszto L."/>
        </authorList>
    </citation>
    <scope>NUCLEOTIDE SEQUENCE [LARGE SCALE GENOMIC DNA]</scope>
    <source>
        <strain evidence="2">LP-2024</strain>
        <tissue evidence="2">Aerial parts of the thallus</tissue>
    </source>
</reference>